<name>A0ABT2HSH4_9MICC</name>
<proteinExistence type="predicted"/>
<keyword evidence="2" id="KW-1185">Reference proteome</keyword>
<dbReference type="RefSeq" id="WP_260073495.1">
    <property type="nucleotide sequence ID" value="NZ_JALXMO010000031.1"/>
</dbReference>
<evidence type="ECO:0000313" key="2">
    <source>
        <dbReference type="Proteomes" id="UP001205046"/>
    </source>
</evidence>
<evidence type="ECO:0000313" key="1">
    <source>
        <dbReference type="EMBL" id="MCT1607601.1"/>
    </source>
</evidence>
<dbReference type="EMBL" id="JALXMO010000031">
    <property type="protein sequence ID" value="MCT1607601.1"/>
    <property type="molecule type" value="Genomic_DNA"/>
</dbReference>
<dbReference type="Proteomes" id="UP001205046">
    <property type="component" value="Unassembled WGS sequence"/>
</dbReference>
<organism evidence="1 2">
    <name type="scientific">Nesterenkonia massiliensis</name>
    <dbReference type="NCBI Taxonomy" id="1232429"/>
    <lineage>
        <taxon>Bacteria</taxon>
        <taxon>Bacillati</taxon>
        <taxon>Actinomycetota</taxon>
        <taxon>Actinomycetes</taxon>
        <taxon>Micrococcales</taxon>
        <taxon>Micrococcaceae</taxon>
        <taxon>Nesterenkonia</taxon>
    </lineage>
</organism>
<reference evidence="1 2" key="1">
    <citation type="submission" date="2022-04" db="EMBL/GenBank/DDBJ databases">
        <title>Human microbiome associated bacterial genomes.</title>
        <authorList>
            <person name="Sandstrom S."/>
            <person name="Salamzade R."/>
            <person name="Kalan L.R."/>
        </authorList>
    </citation>
    <scope>NUCLEOTIDE SEQUENCE [LARGE SCALE GENOMIC DNA]</scope>
    <source>
        <strain evidence="2">p3-SID767</strain>
    </source>
</reference>
<sequence length="105" mass="12227">MSADHRQVPKRRELTEAQRQRILQTYGGCRNIQSTVKTTGFTDQTVFRVLYENGYSEADLGRHITARTIDLILEHHRRGKSVRTLAGRYRVREETVKEILANEDI</sequence>
<evidence type="ECO:0008006" key="3">
    <source>
        <dbReference type="Google" id="ProtNLM"/>
    </source>
</evidence>
<accession>A0ABT2HSH4</accession>
<protein>
    <recommendedName>
        <fullName evidence="3">Helix-turn-helix domain containing protein</fullName>
    </recommendedName>
</protein>
<gene>
    <name evidence="1" type="ORF">M3B43_09765</name>
</gene>
<comment type="caution">
    <text evidence="1">The sequence shown here is derived from an EMBL/GenBank/DDBJ whole genome shotgun (WGS) entry which is preliminary data.</text>
</comment>